<feature type="domain" description="DNA-directed RNA polymerase RpoA/D/Rpb3-type" evidence="9">
    <location>
        <begin position="20"/>
        <end position="423"/>
    </location>
</feature>
<dbReference type="InterPro" id="IPR036643">
    <property type="entry name" value="RNApol_insert_sf"/>
</dbReference>
<evidence type="ECO:0000256" key="5">
    <source>
        <dbReference type="ARBA" id="ARBA00022695"/>
    </source>
</evidence>
<reference evidence="10" key="1">
    <citation type="journal article" date="2014" name="BMC Evol. Biol.">
        <title>Chloroplast phylogenomic analysis resolves deep-level relationships within the green algal class Trebouxiophyceae.</title>
        <authorList>
            <person name="Lemieux C."/>
            <person name="Otis C."/>
            <person name="Turmel M."/>
        </authorList>
    </citation>
    <scope>NUCLEOTIDE SEQUENCE</scope>
</reference>
<evidence type="ECO:0000256" key="1">
    <source>
        <dbReference type="ARBA" id="ARBA00004026"/>
    </source>
</evidence>
<keyword evidence="10" id="KW-0150">Chloroplast</keyword>
<dbReference type="GO" id="GO:0006351">
    <property type="term" value="P:DNA-templated transcription"/>
    <property type="evidence" value="ECO:0007669"/>
    <property type="project" value="UniProtKB-UniRule"/>
</dbReference>
<evidence type="ECO:0000256" key="3">
    <source>
        <dbReference type="ARBA" id="ARBA00022478"/>
    </source>
</evidence>
<comment type="similarity">
    <text evidence="2 8">Belongs to the RNA polymerase alpha chain family.</text>
</comment>
<dbReference type="GeneID" id="22160690"/>
<dbReference type="AlphaFoldDB" id="A0A097KPT0"/>
<dbReference type="Gene3D" id="2.170.120.12">
    <property type="entry name" value="DNA-directed RNA polymerase, insert domain"/>
    <property type="match status" value="1"/>
</dbReference>
<feature type="region of interest" description="Alpha N-terminal domain (alpha-NTD)" evidence="8">
    <location>
        <begin position="1"/>
        <end position="421"/>
    </location>
</feature>
<dbReference type="GO" id="GO:0046983">
    <property type="term" value="F:protein dimerization activity"/>
    <property type="evidence" value="ECO:0007669"/>
    <property type="project" value="InterPro"/>
</dbReference>
<evidence type="ECO:0000256" key="6">
    <source>
        <dbReference type="ARBA" id="ARBA00023163"/>
    </source>
</evidence>
<dbReference type="EMBL" id="KM462882">
    <property type="protein sequence ID" value="AIT95204.1"/>
    <property type="molecule type" value="Genomic_DNA"/>
</dbReference>
<dbReference type="InterPro" id="IPR011263">
    <property type="entry name" value="DNA-dir_RNA_pol_RpoA/D/Rpb3"/>
</dbReference>
<evidence type="ECO:0000256" key="2">
    <source>
        <dbReference type="ARBA" id="ARBA00007123"/>
    </source>
</evidence>
<dbReference type="HAMAP" id="MF_00059">
    <property type="entry name" value="RNApol_bact_RpoA"/>
    <property type="match status" value="1"/>
</dbReference>
<name>A0A097KPT0_9CHLO</name>
<dbReference type="Pfam" id="PF01000">
    <property type="entry name" value="RNA_pol_A_bac"/>
    <property type="match status" value="1"/>
</dbReference>
<protein>
    <recommendedName>
        <fullName evidence="8">DNA-directed RNA polymerase subunit alpha</fullName>
        <shortName evidence="8">PEP</shortName>
        <ecNumber evidence="8">2.7.7.6</ecNumber>
    </recommendedName>
    <alternativeName>
        <fullName evidence="8">Plastid-encoded RNA polymerase subunit alpha</fullName>
        <shortName evidence="8">RNA polymerase subunit alpha</shortName>
    </alternativeName>
</protein>
<keyword evidence="4 8" id="KW-0808">Transferase</keyword>
<organism evidence="10">
    <name type="scientific">Fusochloris perforata</name>
    <dbReference type="NCBI Taxonomy" id="106203"/>
    <lineage>
        <taxon>Eukaryota</taxon>
        <taxon>Viridiplantae</taxon>
        <taxon>Chlorophyta</taxon>
        <taxon>core chlorophytes</taxon>
        <taxon>Trebouxiophyceae</taxon>
        <taxon>Microthamniales</taxon>
        <taxon>Microthamniaceae</taxon>
        <taxon>Fusochloris</taxon>
    </lineage>
</organism>
<comment type="catalytic activity">
    <reaction evidence="7 8">
        <text>RNA(n) + a ribonucleoside 5'-triphosphate = RNA(n+1) + diphosphate</text>
        <dbReference type="Rhea" id="RHEA:21248"/>
        <dbReference type="Rhea" id="RHEA-COMP:14527"/>
        <dbReference type="Rhea" id="RHEA-COMP:17342"/>
        <dbReference type="ChEBI" id="CHEBI:33019"/>
        <dbReference type="ChEBI" id="CHEBI:61557"/>
        <dbReference type="ChEBI" id="CHEBI:140395"/>
        <dbReference type="EC" id="2.7.7.6"/>
    </reaction>
</comment>
<evidence type="ECO:0000256" key="7">
    <source>
        <dbReference type="ARBA" id="ARBA00048552"/>
    </source>
</evidence>
<dbReference type="EC" id="2.7.7.6" evidence="8"/>
<feature type="region of interest" description="Alpha C-terminal domain (alpha-CTD)" evidence="8">
    <location>
        <begin position="457"/>
        <end position="537"/>
    </location>
</feature>
<dbReference type="SUPFAM" id="SSF47789">
    <property type="entry name" value="C-terminal domain of RNA polymerase alpha subunit"/>
    <property type="match status" value="1"/>
</dbReference>
<dbReference type="SUPFAM" id="SSF56553">
    <property type="entry name" value="Insert subdomain of RNA polymerase alpha subunit"/>
    <property type="match status" value="1"/>
</dbReference>
<comment type="subunit">
    <text evidence="8">In plastids the minimal PEP RNA polymerase catalytic core is composed of four subunits: alpha, beta, beta', and beta''. When a (nuclear-encoded) sigma factor is associated with the core the holoenzyme is formed, which can initiate transcription.</text>
</comment>
<dbReference type="RefSeq" id="YP_009106400.1">
    <property type="nucleotide sequence ID" value="NC_025543.1"/>
</dbReference>
<keyword evidence="3 8" id="KW-0240">DNA-directed RNA polymerase</keyword>
<evidence type="ECO:0000259" key="9">
    <source>
        <dbReference type="SMART" id="SM00662"/>
    </source>
</evidence>
<dbReference type="InterPro" id="IPR011260">
    <property type="entry name" value="RNAP_asu_C"/>
</dbReference>
<proteinExistence type="inferred from homology"/>
<dbReference type="Gene3D" id="1.10.150.20">
    <property type="entry name" value="5' to 3' exonuclease, C-terminal subdomain"/>
    <property type="match status" value="1"/>
</dbReference>
<evidence type="ECO:0000313" key="10">
    <source>
        <dbReference type="EMBL" id="AIT95204.1"/>
    </source>
</evidence>
<dbReference type="CDD" id="cd06928">
    <property type="entry name" value="RNAP_alpha_NTD"/>
    <property type="match status" value="1"/>
</dbReference>
<dbReference type="GO" id="GO:0003677">
    <property type="term" value="F:DNA binding"/>
    <property type="evidence" value="ECO:0007669"/>
    <property type="project" value="UniProtKB-UniRule"/>
</dbReference>
<dbReference type="Pfam" id="PF01193">
    <property type="entry name" value="RNA_pol_L"/>
    <property type="match status" value="1"/>
</dbReference>
<gene>
    <name evidence="8 10" type="primary">rpoA</name>
</gene>
<dbReference type="SUPFAM" id="SSF55257">
    <property type="entry name" value="RBP11-like subunits of RNA polymerase"/>
    <property type="match status" value="1"/>
</dbReference>
<dbReference type="InterPro" id="IPR011262">
    <property type="entry name" value="DNA-dir_RNA_pol_insert"/>
</dbReference>
<accession>A0A097KPT0</accession>
<dbReference type="Pfam" id="PF03118">
    <property type="entry name" value="RNA_pol_A_CTD"/>
    <property type="match status" value="1"/>
</dbReference>
<dbReference type="SMART" id="SM00662">
    <property type="entry name" value="RPOLD"/>
    <property type="match status" value="1"/>
</dbReference>
<sequence length="537" mass="60779">MQQPSLSCIYSRVEDDNSLYGRFLIGPFAVGQGITLANALRRSLLSELSGLAIVAVEIDGVTHEYSSIQGVRDSVLDILLNIKQIRFTTNLQVNEPQIAYLQIKGPGIVVAKDIKLPNCIQCINPEQYIASLSFDGILRIKFYICRGKNFTATHPNFLGPFIPLEQNNHELAVRQPAAEQPVALRPVTMLPVAKQSIESLPATSSPAVSLPAAPVLDNIYQVIKKKLNKKTVSTRVRSLRKNTTFNEKTPEIYVFSEGLQPAINPSKEGNLLPPAQQEYKSLIRKTSEFRESINPNNELLEYNTYPLKKVKETSKKTKLKPLNYSAKEQILPYRKEEQFFTNDPSPIQFDDFSKNQKRILLPINAVFAPVNKVNFLLETDDELKESRDRIILEVWTNGSIHPREAIHYAAQAFMDVLSPFQEAQKFKQLFPSFKRVFHKSLNKLETDLKKSSRLVKKQNIASLDIANLQLSLRSYTCLKRAGIETVGELLQLSSNDLLLLQNFGERSLEELKVTLNQIGLFLLPTKKENMNNEIISR</sequence>
<dbReference type="GO" id="GO:0003899">
    <property type="term" value="F:DNA-directed RNA polymerase activity"/>
    <property type="evidence" value="ECO:0007669"/>
    <property type="project" value="UniProtKB-UniRule"/>
</dbReference>
<keyword evidence="5 8" id="KW-0548">Nucleotidyltransferase</keyword>
<dbReference type="InterPro" id="IPR011773">
    <property type="entry name" value="DNA-dir_RpoA"/>
</dbReference>
<geneLocation type="chloroplast" evidence="10"/>
<evidence type="ECO:0000256" key="4">
    <source>
        <dbReference type="ARBA" id="ARBA00022679"/>
    </source>
</evidence>
<dbReference type="GO" id="GO:0009507">
    <property type="term" value="C:chloroplast"/>
    <property type="evidence" value="ECO:0007669"/>
    <property type="project" value="UniProtKB-SubCell"/>
</dbReference>
<dbReference type="InterPro" id="IPR036603">
    <property type="entry name" value="RBP11-like"/>
</dbReference>
<dbReference type="Gene3D" id="3.30.1360.10">
    <property type="entry name" value="RNA polymerase, RBP11-like subunit"/>
    <property type="match status" value="2"/>
</dbReference>
<comment type="domain">
    <text evidence="8">The N-terminal domain is essential for RNAP assembly and basal transcription, whereas the C-terminal domain is involved in interaction with transcriptional regulators and with upstream promoter elements.</text>
</comment>
<keyword evidence="10" id="KW-0934">Plastid</keyword>
<dbReference type="GO" id="GO:0000428">
    <property type="term" value="C:DNA-directed RNA polymerase complex"/>
    <property type="evidence" value="ECO:0007669"/>
    <property type="project" value="UniProtKB-KW"/>
</dbReference>
<comment type="function">
    <text evidence="1 8">DNA-dependent RNA polymerase catalyzes the transcription of DNA into RNA using the four ribonucleoside triphosphates as substrates.</text>
</comment>
<evidence type="ECO:0000256" key="8">
    <source>
        <dbReference type="HAMAP-Rule" id="MF_00059"/>
    </source>
</evidence>
<comment type="subcellular location">
    <subcellularLocation>
        <location evidence="8">Plastid</location>
        <location evidence="8">Chloroplast</location>
    </subcellularLocation>
</comment>
<keyword evidence="6 8" id="KW-0804">Transcription</keyword>